<reference evidence="1" key="1">
    <citation type="journal article" date="2020" name="Stud. Mycol.">
        <title>101 Dothideomycetes genomes: a test case for predicting lifestyles and emergence of pathogens.</title>
        <authorList>
            <person name="Haridas S."/>
            <person name="Albert R."/>
            <person name="Binder M."/>
            <person name="Bloem J."/>
            <person name="Labutti K."/>
            <person name="Salamov A."/>
            <person name="Andreopoulos B."/>
            <person name="Baker S."/>
            <person name="Barry K."/>
            <person name="Bills G."/>
            <person name="Bluhm B."/>
            <person name="Cannon C."/>
            <person name="Castanera R."/>
            <person name="Culley D."/>
            <person name="Daum C."/>
            <person name="Ezra D."/>
            <person name="Gonzalez J."/>
            <person name="Henrissat B."/>
            <person name="Kuo A."/>
            <person name="Liang C."/>
            <person name="Lipzen A."/>
            <person name="Lutzoni F."/>
            <person name="Magnuson J."/>
            <person name="Mondo S."/>
            <person name="Nolan M."/>
            <person name="Ohm R."/>
            <person name="Pangilinan J."/>
            <person name="Park H.-J."/>
            <person name="Ramirez L."/>
            <person name="Alfaro M."/>
            <person name="Sun H."/>
            <person name="Tritt A."/>
            <person name="Yoshinaga Y."/>
            <person name="Zwiers L.-H."/>
            <person name="Turgeon B."/>
            <person name="Goodwin S."/>
            <person name="Spatafora J."/>
            <person name="Crous P."/>
            <person name="Grigoriev I."/>
        </authorList>
    </citation>
    <scope>NUCLEOTIDE SEQUENCE</scope>
    <source>
        <strain evidence="1">ATCC 200398</strain>
    </source>
</reference>
<proteinExistence type="predicted"/>
<gene>
    <name evidence="1" type="ORF">BDR25DRAFT_66928</name>
</gene>
<evidence type="ECO:0000313" key="2">
    <source>
        <dbReference type="Proteomes" id="UP000799755"/>
    </source>
</evidence>
<name>A0ACB6RB31_9PLEO</name>
<protein>
    <submittedName>
        <fullName evidence="1">Uncharacterized protein</fullName>
    </submittedName>
</protein>
<keyword evidence="2" id="KW-1185">Reference proteome</keyword>
<comment type="caution">
    <text evidence="1">The sequence shown here is derived from an EMBL/GenBank/DDBJ whole genome shotgun (WGS) entry which is preliminary data.</text>
</comment>
<organism evidence="1 2">
    <name type="scientific">Lindgomyces ingoldianus</name>
    <dbReference type="NCBI Taxonomy" id="673940"/>
    <lineage>
        <taxon>Eukaryota</taxon>
        <taxon>Fungi</taxon>
        <taxon>Dikarya</taxon>
        <taxon>Ascomycota</taxon>
        <taxon>Pezizomycotina</taxon>
        <taxon>Dothideomycetes</taxon>
        <taxon>Pleosporomycetidae</taxon>
        <taxon>Pleosporales</taxon>
        <taxon>Lindgomycetaceae</taxon>
        <taxon>Lindgomyces</taxon>
    </lineage>
</organism>
<dbReference type="Proteomes" id="UP000799755">
    <property type="component" value="Unassembled WGS sequence"/>
</dbReference>
<dbReference type="EMBL" id="MU003494">
    <property type="protein sequence ID" value="KAF2476524.1"/>
    <property type="molecule type" value="Genomic_DNA"/>
</dbReference>
<evidence type="ECO:0000313" key="1">
    <source>
        <dbReference type="EMBL" id="KAF2476524.1"/>
    </source>
</evidence>
<sequence>MVEVDGLSARAGEANGVPDYIRCGACNRLLGSTSPDGGLAPAATEPATETKGQDCNTCHPFRELYDAMTVADMEYASHQDRRPTFGPRQKALEAKKEAHRNYANLILKLEEAHRKFHEERQLQRQPRQQQDQEQQNVETLGSAKRPRSPSTPSFPEISCPAKRLCISGQPKKVTFDASVAFRNEKEYRMAQAFQRSDERYVRGRNAAPEGSEYLDTSGHQQDFKSFFREKWKGRKWVASSEPKVEDSLGEFTEADDSVGGAENEPDANVHNQVVLLVKEEAAESSYPTILPPEERGRETKGV</sequence>
<accession>A0ACB6RB31</accession>